<dbReference type="InterPro" id="IPR001841">
    <property type="entry name" value="Znf_RING"/>
</dbReference>
<feature type="region of interest" description="Disordered" evidence="2">
    <location>
        <begin position="180"/>
        <end position="285"/>
    </location>
</feature>
<keyword evidence="1" id="KW-0863">Zinc-finger</keyword>
<dbReference type="PANTHER" id="PTHR21540:SF0">
    <property type="entry name" value="PHD FAMILY PROTEIN"/>
    <property type="match status" value="1"/>
</dbReference>
<name>A0ABR3Y9F4_9EURO</name>
<feature type="compositionally biased region" description="Low complexity" evidence="2">
    <location>
        <begin position="208"/>
        <end position="222"/>
    </location>
</feature>
<dbReference type="InterPro" id="IPR039903">
    <property type="entry name" value="Zswim2"/>
</dbReference>
<gene>
    <name evidence="4" type="ORF">Plec18167_001575</name>
</gene>
<dbReference type="InterPro" id="IPR013083">
    <property type="entry name" value="Znf_RING/FYVE/PHD"/>
</dbReference>
<feature type="compositionally biased region" description="Basic and acidic residues" evidence="2">
    <location>
        <begin position="198"/>
        <end position="207"/>
    </location>
</feature>
<feature type="region of interest" description="Disordered" evidence="2">
    <location>
        <begin position="105"/>
        <end position="153"/>
    </location>
</feature>
<evidence type="ECO:0000256" key="2">
    <source>
        <dbReference type="SAM" id="MobiDB-lite"/>
    </source>
</evidence>
<sequence length="402" mass="44668">MSLYSASSSSPYDLGSILQLYPEDEPTCVGFAVTQGRRCRCRIHQLNRQKACSFLERGTRDLEQGRNITGLLEQLAPLVLCKQFHQSQQYNLASRWEQEVEDFRRRQDQVSSTSTTPVRNNRLLSSSPFSSSSSPSTLAYSEGRNYRRHGSPDEVCNAQRMADILQRMNDRLERMVEILEDSGETPARQRENAIVPVADRDTQREESTISARPAISRSASRTVEPDNTSVEGSSASASTERTAERTSDTTSEMRPSASSATGATPFTIAPASSSRRTSSSSSPVTVSLVRVPEIDFNMTIPTSTTTAISTTTARRTVTQKPVEGDCSICANPLIHIHAAHEDHSTEHIATENENENEPSRLSWCKAQCGNNYHKECIDQWVSTCESMSRNPTCPFCRAQWVE</sequence>
<dbReference type="Gene3D" id="3.30.40.10">
    <property type="entry name" value="Zinc/RING finger domain, C3HC4 (zinc finger)"/>
    <property type="match status" value="1"/>
</dbReference>
<keyword evidence="5" id="KW-1185">Reference proteome</keyword>
<feature type="compositionally biased region" description="Low complexity" evidence="2">
    <location>
        <begin position="269"/>
        <end position="285"/>
    </location>
</feature>
<evidence type="ECO:0000313" key="5">
    <source>
        <dbReference type="Proteomes" id="UP001583193"/>
    </source>
</evidence>
<dbReference type="EMBL" id="JAVDPF010000003">
    <property type="protein sequence ID" value="KAL1884919.1"/>
    <property type="molecule type" value="Genomic_DNA"/>
</dbReference>
<evidence type="ECO:0000256" key="1">
    <source>
        <dbReference type="PROSITE-ProRule" id="PRU00175"/>
    </source>
</evidence>
<organism evidence="4 5">
    <name type="scientific">Paecilomyces lecythidis</name>
    <dbReference type="NCBI Taxonomy" id="3004212"/>
    <lineage>
        <taxon>Eukaryota</taxon>
        <taxon>Fungi</taxon>
        <taxon>Dikarya</taxon>
        <taxon>Ascomycota</taxon>
        <taxon>Pezizomycotina</taxon>
        <taxon>Eurotiomycetes</taxon>
        <taxon>Eurotiomycetidae</taxon>
        <taxon>Eurotiales</taxon>
        <taxon>Thermoascaceae</taxon>
        <taxon>Paecilomyces</taxon>
    </lineage>
</organism>
<reference evidence="4 5" key="1">
    <citation type="journal article" date="2024" name="IMA Fungus">
        <title>IMA Genome - F19 : A genome assembly and annotation guide to empower mycologists, including annotated draft genome sequences of Ceratocystis pirilliformis, Diaporthe australafricana, Fusarium ophioides, Paecilomyces lecythidis, and Sporothrix stenoceras.</title>
        <authorList>
            <person name="Aylward J."/>
            <person name="Wilson A.M."/>
            <person name="Visagie C.M."/>
            <person name="Spraker J."/>
            <person name="Barnes I."/>
            <person name="Buitendag C."/>
            <person name="Ceriani C."/>
            <person name="Del Mar Angel L."/>
            <person name="du Plessis D."/>
            <person name="Fuchs T."/>
            <person name="Gasser K."/>
            <person name="Kramer D."/>
            <person name="Li W."/>
            <person name="Munsamy K."/>
            <person name="Piso A."/>
            <person name="Price J.L."/>
            <person name="Sonnekus B."/>
            <person name="Thomas C."/>
            <person name="van der Nest A."/>
            <person name="van Dijk A."/>
            <person name="van Heerden A."/>
            <person name="van Vuuren N."/>
            <person name="Yilmaz N."/>
            <person name="Duong T.A."/>
            <person name="van der Merwe N.A."/>
            <person name="Wingfield M.J."/>
            <person name="Wingfield B.D."/>
        </authorList>
    </citation>
    <scope>NUCLEOTIDE SEQUENCE [LARGE SCALE GENOMIC DNA]</scope>
    <source>
        <strain evidence="4 5">CMW 18167</strain>
    </source>
</reference>
<dbReference type="PANTHER" id="PTHR21540">
    <property type="entry name" value="RING FINGER AND SWIM DOMAIN-CONTAINING PROTEIN 2"/>
    <property type="match status" value="1"/>
</dbReference>
<feature type="compositionally biased region" description="Polar residues" evidence="2">
    <location>
        <begin position="248"/>
        <end position="264"/>
    </location>
</feature>
<evidence type="ECO:0000259" key="3">
    <source>
        <dbReference type="PROSITE" id="PS50089"/>
    </source>
</evidence>
<feature type="compositionally biased region" description="Polar residues" evidence="2">
    <location>
        <begin position="109"/>
        <end position="124"/>
    </location>
</feature>
<dbReference type="PROSITE" id="PS50089">
    <property type="entry name" value="ZF_RING_2"/>
    <property type="match status" value="1"/>
</dbReference>
<feature type="domain" description="RING-type" evidence="3">
    <location>
        <begin position="326"/>
        <end position="397"/>
    </location>
</feature>
<dbReference type="Proteomes" id="UP001583193">
    <property type="component" value="Unassembled WGS sequence"/>
</dbReference>
<keyword evidence="1" id="KW-0479">Metal-binding</keyword>
<accession>A0ABR3Y9F4</accession>
<keyword evidence="1" id="KW-0862">Zinc</keyword>
<dbReference type="SUPFAM" id="SSF57850">
    <property type="entry name" value="RING/U-box"/>
    <property type="match status" value="1"/>
</dbReference>
<feature type="compositionally biased region" description="Low complexity" evidence="2">
    <location>
        <begin position="125"/>
        <end position="136"/>
    </location>
</feature>
<evidence type="ECO:0000313" key="4">
    <source>
        <dbReference type="EMBL" id="KAL1884919.1"/>
    </source>
</evidence>
<proteinExistence type="predicted"/>
<comment type="caution">
    <text evidence="4">The sequence shown here is derived from an EMBL/GenBank/DDBJ whole genome shotgun (WGS) entry which is preliminary data.</text>
</comment>
<protein>
    <recommendedName>
        <fullName evidence="3">RING-type domain-containing protein</fullName>
    </recommendedName>
</protein>